<evidence type="ECO:0000313" key="2">
    <source>
        <dbReference type="EnsemblPlants" id="Pp3c5_12530V3.1"/>
    </source>
</evidence>
<accession>A0A7I4FQ34</accession>
<name>A0A7I4FQ34_PHYPA</name>
<evidence type="ECO:0000313" key="3">
    <source>
        <dbReference type="Proteomes" id="UP000006727"/>
    </source>
</evidence>
<reference evidence="2 3" key="1">
    <citation type="journal article" date="2008" name="Science">
        <title>The Physcomitrella genome reveals evolutionary insights into the conquest of land by plants.</title>
        <authorList>
            <person name="Rensing S."/>
            <person name="Lang D."/>
            <person name="Zimmer A."/>
            <person name="Terry A."/>
            <person name="Salamov A."/>
            <person name="Shapiro H."/>
            <person name="Nishiyama T."/>
            <person name="Perroud P.-F."/>
            <person name="Lindquist E."/>
            <person name="Kamisugi Y."/>
            <person name="Tanahashi T."/>
            <person name="Sakakibara K."/>
            <person name="Fujita T."/>
            <person name="Oishi K."/>
            <person name="Shin-I T."/>
            <person name="Kuroki Y."/>
            <person name="Toyoda A."/>
            <person name="Suzuki Y."/>
            <person name="Hashimoto A."/>
            <person name="Yamaguchi K."/>
            <person name="Sugano A."/>
            <person name="Kohara Y."/>
            <person name="Fujiyama A."/>
            <person name="Anterola A."/>
            <person name="Aoki S."/>
            <person name="Ashton N."/>
            <person name="Barbazuk W.B."/>
            <person name="Barker E."/>
            <person name="Bennetzen J."/>
            <person name="Bezanilla M."/>
            <person name="Blankenship R."/>
            <person name="Cho S.H."/>
            <person name="Dutcher S."/>
            <person name="Estelle M."/>
            <person name="Fawcett J.A."/>
            <person name="Gundlach H."/>
            <person name="Hanada K."/>
            <person name="Heyl A."/>
            <person name="Hicks K.A."/>
            <person name="Hugh J."/>
            <person name="Lohr M."/>
            <person name="Mayer K."/>
            <person name="Melkozernov A."/>
            <person name="Murata T."/>
            <person name="Nelson D."/>
            <person name="Pils B."/>
            <person name="Prigge M."/>
            <person name="Reiss B."/>
            <person name="Renner T."/>
            <person name="Rombauts S."/>
            <person name="Rushton P."/>
            <person name="Sanderfoot A."/>
            <person name="Schween G."/>
            <person name="Shiu S.-H."/>
            <person name="Stueber K."/>
            <person name="Theodoulou F.L."/>
            <person name="Tu H."/>
            <person name="Van de Peer Y."/>
            <person name="Verrier P.J."/>
            <person name="Waters E."/>
            <person name="Wood A."/>
            <person name="Yang L."/>
            <person name="Cove D."/>
            <person name="Cuming A."/>
            <person name="Hasebe M."/>
            <person name="Lucas S."/>
            <person name="Mishler D.B."/>
            <person name="Reski R."/>
            <person name="Grigoriev I."/>
            <person name="Quatrano R.S."/>
            <person name="Boore J.L."/>
        </authorList>
    </citation>
    <scope>NUCLEOTIDE SEQUENCE [LARGE SCALE GENOMIC DNA]</scope>
    <source>
        <strain evidence="2 3">cv. Gransden 2004</strain>
    </source>
</reference>
<dbReference type="InterPro" id="IPR016140">
    <property type="entry name" value="Bifunc_inhib/LTP/seed_store"/>
</dbReference>
<sequence length="130" mass="14030">MAMPKRSTAAASYGVVGALLMITFAMELVSGLYLCPTPLEVWATLESCMPSIEGPRPVPPNAGCCYVIRTTEPSCYCNAFAGYENSPSINERYAMSLPEQCGRVMPANFTCNGIRVPSSVLPPGRKLKLF</sequence>
<dbReference type="PANTHER" id="PTHR33286">
    <property type="entry name" value="BIFUNCTIONAL INHIBITOR/LIPID-TRANSFER PROTEIN/SEED STORAGE 2S ALBUMIN SUPERFAMILY PROTEIN"/>
    <property type="match status" value="1"/>
</dbReference>
<reference evidence="2" key="3">
    <citation type="submission" date="2020-12" db="UniProtKB">
        <authorList>
            <consortium name="EnsemblPlants"/>
        </authorList>
    </citation>
    <scope>IDENTIFICATION</scope>
</reference>
<dbReference type="SUPFAM" id="SSF47699">
    <property type="entry name" value="Bifunctional inhibitor/lipid-transfer protein/seed storage 2S albumin"/>
    <property type="match status" value="1"/>
</dbReference>
<dbReference type="Pfam" id="PF00234">
    <property type="entry name" value="Tryp_alpha_amyl"/>
    <property type="match status" value="1"/>
</dbReference>
<organism evidence="2 3">
    <name type="scientific">Physcomitrium patens</name>
    <name type="common">Spreading-leaved earth moss</name>
    <name type="synonym">Physcomitrella patens</name>
    <dbReference type="NCBI Taxonomy" id="3218"/>
    <lineage>
        <taxon>Eukaryota</taxon>
        <taxon>Viridiplantae</taxon>
        <taxon>Streptophyta</taxon>
        <taxon>Embryophyta</taxon>
        <taxon>Bryophyta</taxon>
        <taxon>Bryophytina</taxon>
        <taxon>Bryopsida</taxon>
        <taxon>Funariidae</taxon>
        <taxon>Funariales</taxon>
        <taxon>Funariaceae</taxon>
        <taxon>Physcomitrium</taxon>
    </lineage>
</organism>
<dbReference type="EnsemblPlants" id="Pp3c5_12530V3.1">
    <property type="protein sequence ID" value="Pp3c5_12530V3.1"/>
    <property type="gene ID" value="Pp3c5_12530"/>
</dbReference>
<dbReference type="InParanoid" id="A0A7I4FQ34"/>
<evidence type="ECO:0000259" key="1">
    <source>
        <dbReference type="Pfam" id="PF00234"/>
    </source>
</evidence>
<dbReference type="PANTHER" id="PTHR33286:SF1">
    <property type="entry name" value="OS01G0800600 PROTEIN"/>
    <property type="match status" value="1"/>
</dbReference>
<dbReference type="Proteomes" id="UP000006727">
    <property type="component" value="Chromosome 5"/>
</dbReference>
<proteinExistence type="predicted"/>
<dbReference type="GeneID" id="141045431"/>
<dbReference type="FunCoup" id="A0A7I4FQ34">
    <property type="interactions" value="98"/>
</dbReference>
<protein>
    <recommendedName>
        <fullName evidence="1">Bifunctional inhibitor/plant lipid transfer protein/seed storage helical domain-containing protein</fullName>
    </recommendedName>
</protein>
<keyword evidence="3" id="KW-1185">Reference proteome</keyword>
<dbReference type="EnsemblPlants" id="Pp3c5_12530V3.2">
    <property type="protein sequence ID" value="Pp3c5_12530V3.2"/>
    <property type="gene ID" value="Pp3c5_12530"/>
</dbReference>
<reference evidence="2 3" key="2">
    <citation type="journal article" date="2018" name="Plant J.">
        <title>The Physcomitrella patens chromosome-scale assembly reveals moss genome structure and evolution.</title>
        <authorList>
            <person name="Lang D."/>
            <person name="Ullrich K.K."/>
            <person name="Murat F."/>
            <person name="Fuchs J."/>
            <person name="Jenkins J."/>
            <person name="Haas F.B."/>
            <person name="Piednoel M."/>
            <person name="Gundlach H."/>
            <person name="Van Bel M."/>
            <person name="Meyberg R."/>
            <person name="Vives C."/>
            <person name="Morata J."/>
            <person name="Symeonidi A."/>
            <person name="Hiss M."/>
            <person name="Muchero W."/>
            <person name="Kamisugi Y."/>
            <person name="Saleh O."/>
            <person name="Blanc G."/>
            <person name="Decker E.L."/>
            <person name="van Gessel N."/>
            <person name="Grimwood J."/>
            <person name="Hayes R.D."/>
            <person name="Graham S.W."/>
            <person name="Gunter L.E."/>
            <person name="McDaniel S.F."/>
            <person name="Hoernstein S.N.W."/>
            <person name="Larsson A."/>
            <person name="Li F.W."/>
            <person name="Perroud P.F."/>
            <person name="Phillips J."/>
            <person name="Ranjan P."/>
            <person name="Rokshar D.S."/>
            <person name="Rothfels C.J."/>
            <person name="Schneider L."/>
            <person name="Shu S."/>
            <person name="Stevenson D.W."/>
            <person name="Thummler F."/>
            <person name="Tillich M."/>
            <person name="Villarreal Aguilar J.C."/>
            <person name="Widiez T."/>
            <person name="Wong G.K."/>
            <person name="Wymore A."/>
            <person name="Zhang Y."/>
            <person name="Zimmer A.D."/>
            <person name="Quatrano R.S."/>
            <person name="Mayer K.F.X."/>
            <person name="Goodstein D."/>
            <person name="Casacuberta J.M."/>
            <person name="Vandepoele K."/>
            <person name="Reski R."/>
            <person name="Cuming A.C."/>
            <person name="Tuskan G.A."/>
            <person name="Maumus F."/>
            <person name="Salse J."/>
            <person name="Schmutz J."/>
            <person name="Rensing S.A."/>
        </authorList>
    </citation>
    <scope>NUCLEOTIDE SEQUENCE [LARGE SCALE GENOMIC DNA]</scope>
    <source>
        <strain evidence="2 3">cv. Gransden 2004</strain>
    </source>
</reference>
<dbReference type="RefSeq" id="XP_073390443.1">
    <property type="nucleotide sequence ID" value="XM_073534342.1"/>
</dbReference>
<dbReference type="EMBL" id="ABEU02000005">
    <property type="status" value="NOT_ANNOTATED_CDS"/>
    <property type="molecule type" value="Genomic_DNA"/>
</dbReference>
<feature type="domain" description="Bifunctional inhibitor/plant lipid transfer protein/seed storage helical" evidence="1">
    <location>
        <begin position="43"/>
        <end position="111"/>
    </location>
</feature>
<dbReference type="Gramene" id="Pp3c5_12530V3.1">
    <property type="protein sequence ID" value="Pp3c5_12530V3.1"/>
    <property type="gene ID" value="Pp3c5_12530"/>
</dbReference>
<dbReference type="Gene3D" id="1.10.110.10">
    <property type="entry name" value="Plant lipid-transfer and hydrophobic proteins"/>
    <property type="match status" value="1"/>
</dbReference>
<dbReference type="AlphaFoldDB" id="A0A7I4FQ34"/>
<dbReference type="Gramene" id="Pp3c5_12530V3.2">
    <property type="protein sequence ID" value="Pp3c5_12530V3.2"/>
    <property type="gene ID" value="Pp3c5_12530"/>
</dbReference>
<dbReference type="InterPro" id="IPR036312">
    <property type="entry name" value="Bifun_inhib/LTP/seed_sf"/>
</dbReference>